<evidence type="ECO:0000256" key="3">
    <source>
        <dbReference type="ARBA" id="ARBA00022692"/>
    </source>
</evidence>
<keyword evidence="4 7" id="KW-1133">Transmembrane helix</keyword>
<feature type="transmembrane region" description="Helical" evidence="7">
    <location>
        <begin position="97"/>
        <end position="117"/>
    </location>
</feature>
<feature type="transmembrane region" description="Helical" evidence="7">
    <location>
        <begin position="152"/>
        <end position="170"/>
    </location>
</feature>
<evidence type="ECO:0000256" key="6">
    <source>
        <dbReference type="SAM" id="MobiDB-lite"/>
    </source>
</evidence>
<evidence type="ECO:0000256" key="2">
    <source>
        <dbReference type="ARBA" id="ARBA00022475"/>
    </source>
</evidence>
<evidence type="ECO:0000256" key="4">
    <source>
        <dbReference type="ARBA" id="ARBA00022989"/>
    </source>
</evidence>
<keyword evidence="2" id="KW-1003">Cell membrane</keyword>
<feature type="transmembrane region" description="Helical" evidence="7">
    <location>
        <begin position="42"/>
        <end position="62"/>
    </location>
</feature>
<keyword evidence="5 7" id="KW-0472">Membrane</keyword>
<dbReference type="Pfam" id="PF02653">
    <property type="entry name" value="BPD_transp_2"/>
    <property type="match status" value="1"/>
</dbReference>
<feature type="transmembrane region" description="Helical" evidence="7">
    <location>
        <begin position="190"/>
        <end position="211"/>
    </location>
</feature>
<feature type="transmembrane region" description="Helical" evidence="7">
    <location>
        <begin position="68"/>
        <end position="90"/>
    </location>
</feature>
<dbReference type="PANTHER" id="PTHR32196">
    <property type="entry name" value="ABC TRANSPORTER PERMEASE PROTEIN YPHD-RELATED-RELATED"/>
    <property type="match status" value="1"/>
</dbReference>
<comment type="subcellular location">
    <subcellularLocation>
        <location evidence="1">Cell membrane</location>
        <topology evidence="1">Multi-pass membrane protein</topology>
    </subcellularLocation>
</comment>
<evidence type="ECO:0000313" key="9">
    <source>
        <dbReference type="Proteomes" id="UP000186406"/>
    </source>
</evidence>
<evidence type="ECO:0000313" key="8">
    <source>
        <dbReference type="EMBL" id="SHO66372.1"/>
    </source>
</evidence>
<evidence type="ECO:0000256" key="5">
    <source>
        <dbReference type="ARBA" id="ARBA00023136"/>
    </source>
</evidence>
<accession>A0A1M7ZNI4</accession>
<keyword evidence="3 7" id="KW-0812">Transmembrane</keyword>
<protein>
    <submittedName>
        <fullName evidence="8">Ribose transport system permease protein</fullName>
    </submittedName>
</protein>
<dbReference type="GO" id="GO:0022857">
    <property type="term" value="F:transmembrane transporter activity"/>
    <property type="evidence" value="ECO:0007669"/>
    <property type="project" value="InterPro"/>
</dbReference>
<dbReference type="Proteomes" id="UP000186406">
    <property type="component" value="Unassembled WGS sequence"/>
</dbReference>
<reference evidence="8 9" key="1">
    <citation type="submission" date="2016-12" db="EMBL/GenBank/DDBJ databases">
        <authorList>
            <person name="Song W.-J."/>
            <person name="Kurnit D.M."/>
        </authorList>
    </citation>
    <scope>NUCLEOTIDE SEQUENCE [LARGE SCALE GENOMIC DNA]</scope>
    <source>
        <strain evidence="8 9">DSM 19599</strain>
    </source>
</reference>
<name>A0A1M7ZNI4_9HYPH</name>
<dbReference type="CDD" id="cd06579">
    <property type="entry name" value="TM_PBP1_transp_AraH_like"/>
    <property type="match status" value="1"/>
</dbReference>
<gene>
    <name evidence="8" type="ORF">SAMN02745172_03031</name>
</gene>
<dbReference type="GO" id="GO:0005886">
    <property type="term" value="C:plasma membrane"/>
    <property type="evidence" value="ECO:0007669"/>
    <property type="project" value="UniProtKB-SubCell"/>
</dbReference>
<feature type="transmembrane region" description="Helical" evidence="7">
    <location>
        <begin position="300"/>
        <end position="318"/>
    </location>
</feature>
<feature type="transmembrane region" description="Helical" evidence="7">
    <location>
        <begin position="123"/>
        <end position="145"/>
    </location>
</feature>
<dbReference type="AlphaFoldDB" id="A0A1M7ZNI4"/>
<evidence type="ECO:0000256" key="7">
    <source>
        <dbReference type="SAM" id="Phobius"/>
    </source>
</evidence>
<dbReference type="STRING" id="1123029.SAMN02745172_03031"/>
<organism evidence="8 9">
    <name type="scientific">Pseudoxanthobacter soli DSM 19599</name>
    <dbReference type="NCBI Taxonomy" id="1123029"/>
    <lineage>
        <taxon>Bacteria</taxon>
        <taxon>Pseudomonadati</taxon>
        <taxon>Pseudomonadota</taxon>
        <taxon>Alphaproteobacteria</taxon>
        <taxon>Hyphomicrobiales</taxon>
        <taxon>Segnochrobactraceae</taxon>
        <taxon>Pseudoxanthobacter</taxon>
    </lineage>
</organism>
<dbReference type="InterPro" id="IPR001851">
    <property type="entry name" value="ABC_transp_permease"/>
</dbReference>
<dbReference type="EMBL" id="FRXO01000006">
    <property type="protein sequence ID" value="SHO66372.1"/>
    <property type="molecule type" value="Genomic_DNA"/>
</dbReference>
<keyword evidence="9" id="KW-1185">Reference proteome</keyword>
<feature type="transmembrane region" description="Helical" evidence="7">
    <location>
        <begin position="242"/>
        <end position="262"/>
    </location>
</feature>
<proteinExistence type="predicted"/>
<sequence length="346" mass="35124">MTTHPTEARQTGLRPAGFARQAPDLPPDMRTRLAAFAQRSPWALSFVAAFLIFVATTTFTAGVGAGQIAATAATFAAFYVIAGIGQMFVITMGPGNVDLSIPSTIALAGAVAMKVMAGSDAMIPVGLAAALGTGIAVGCFNYALIRLLSIPPIIATLSGSFIVQSTAISYGRGLNIKPPPAFANFATGNIAGVPLIAIATVLVCLVMTVVLHRTVFGRSVTAIGQNTRAAKLAGIRVDFVRFATYVLSATLAALCGALLAGFSGGASLNMGEEYLLASIAVVVIGGTSVSGGFSNVAGLWGAALFLYLLVTMLNTFGVGSGPRLILTGLIIIAAITLAGNRKAGRG</sequence>
<feature type="transmembrane region" description="Helical" evidence="7">
    <location>
        <begin position="324"/>
        <end position="340"/>
    </location>
</feature>
<feature type="transmembrane region" description="Helical" evidence="7">
    <location>
        <begin position="274"/>
        <end position="293"/>
    </location>
</feature>
<evidence type="ECO:0000256" key="1">
    <source>
        <dbReference type="ARBA" id="ARBA00004651"/>
    </source>
</evidence>
<feature type="region of interest" description="Disordered" evidence="6">
    <location>
        <begin position="1"/>
        <end position="24"/>
    </location>
</feature>